<feature type="compositionally biased region" description="Polar residues" evidence="1">
    <location>
        <begin position="616"/>
        <end position="628"/>
    </location>
</feature>
<proteinExistence type="predicted"/>
<feature type="compositionally biased region" description="Polar residues" evidence="1">
    <location>
        <begin position="369"/>
        <end position="381"/>
    </location>
</feature>
<feature type="region of interest" description="Disordered" evidence="1">
    <location>
        <begin position="349"/>
        <end position="383"/>
    </location>
</feature>
<keyword evidence="3" id="KW-1185">Reference proteome</keyword>
<evidence type="ECO:0000313" key="3">
    <source>
        <dbReference type="Proteomes" id="UP000053095"/>
    </source>
</evidence>
<dbReference type="PANTHER" id="PTHR35140">
    <property type="entry name" value="MITOTIC CHECK POINT PROTEIN BFA1"/>
    <property type="match status" value="1"/>
</dbReference>
<reference evidence="3" key="1">
    <citation type="journal article" date="2015" name="Genome Announc.">
        <title>Draft genome sequence of Talaromyces cellulolyticus strain Y-94, a source of lignocellulosic biomass-degrading enzymes.</title>
        <authorList>
            <person name="Fujii T."/>
            <person name="Koike H."/>
            <person name="Sawayama S."/>
            <person name="Yano S."/>
            <person name="Inoue H."/>
        </authorList>
    </citation>
    <scope>NUCLEOTIDE SEQUENCE [LARGE SCALE GENOMIC DNA]</scope>
    <source>
        <strain evidence="3">Y-94</strain>
    </source>
</reference>
<organism evidence="2 3">
    <name type="scientific">Talaromyces pinophilus</name>
    <name type="common">Penicillium pinophilum</name>
    <dbReference type="NCBI Taxonomy" id="128442"/>
    <lineage>
        <taxon>Eukaryota</taxon>
        <taxon>Fungi</taxon>
        <taxon>Dikarya</taxon>
        <taxon>Ascomycota</taxon>
        <taxon>Pezizomycotina</taxon>
        <taxon>Eurotiomycetes</taxon>
        <taxon>Eurotiomycetidae</taxon>
        <taxon>Eurotiales</taxon>
        <taxon>Trichocomaceae</taxon>
        <taxon>Talaromyces</taxon>
        <taxon>Talaromyces sect. Talaromyces</taxon>
    </lineage>
</organism>
<dbReference type="AlphaFoldDB" id="A0A6N4SLQ1"/>
<dbReference type="GO" id="GO:0031578">
    <property type="term" value="P:mitotic spindle orientation checkpoint signaling"/>
    <property type="evidence" value="ECO:0007669"/>
    <property type="project" value="TreeGrafter"/>
</dbReference>
<feature type="compositionally biased region" description="Polar residues" evidence="1">
    <location>
        <begin position="764"/>
        <end position="782"/>
    </location>
</feature>
<dbReference type="GO" id="GO:0044732">
    <property type="term" value="C:mitotic spindle pole body"/>
    <property type="evidence" value="ECO:0007669"/>
    <property type="project" value="TreeGrafter"/>
</dbReference>
<feature type="region of interest" description="Disordered" evidence="1">
    <location>
        <begin position="44"/>
        <end position="71"/>
    </location>
</feature>
<feature type="compositionally biased region" description="Polar residues" evidence="1">
    <location>
        <begin position="675"/>
        <end position="684"/>
    </location>
</feature>
<feature type="compositionally biased region" description="Polar residues" evidence="1">
    <location>
        <begin position="422"/>
        <end position="432"/>
    </location>
</feature>
<feature type="compositionally biased region" description="Low complexity" evidence="1">
    <location>
        <begin position="215"/>
        <end position="224"/>
    </location>
</feature>
<dbReference type="Proteomes" id="UP000053095">
    <property type="component" value="Unassembled WGS sequence"/>
</dbReference>
<feature type="compositionally biased region" description="Polar residues" evidence="1">
    <location>
        <begin position="225"/>
        <end position="238"/>
    </location>
</feature>
<protein>
    <recommendedName>
        <fullName evidence="4">Cytokinesis regulator</fullName>
    </recommendedName>
</protein>
<feature type="compositionally biased region" description="Polar residues" evidence="1">
    <location>
        <begin position="700"/>
        <end position="725"/>
    </location>
</feature>
<feature type="compositionally biased region" description="Low complexity" evidence="1">
    <location>
        <begin position="490"/>
        <end position="499"/>
    </location>
</feature>
<evidence type="ECO:0000313" key="2">
    <source>
        <dbReference type="EMBL" id="GAM40649.1"/>
    </source>
</evidence>
<feature type="region of interest" description="Disordered" evidence="1">
    <location>
        <begin position="406"/>
        <end position="800"/>
    </location>
</feature>
<feature type="compositionally biased region" description="Low complexity" evidence="1">
    <location>
        <begin position="533"/>
        <end position="546"/>
    </location>
</feature>
<feature type="compositionally biased region" description="Basic and acidic residues" evidence="1">
    <location>
        <begin position="500"/>
        <end position="512"/>
    </location>
</feature>
<feature type="compositionally biased region" description="Basic residues" evidence="1">
    <location>
        <begin position="594"/>
        <end position="603"/>
    </location>
</feature>
<dbReference type="InterPro" id="IPR034586">
    <property type="entry name" value="Bfa1/Byr4"/>
</dbReference>
<dbReference type="PANTHER" id="PTHR35140:SF1">
    <property type="entry name" value="MITOTIC CHECK POINT PROTEIN BFA1"/>
    <property type="match status" value="1"/>
</dbReference>
<feature type="compositionally biased region" description="Basic and acidic residues" evidence="1">
    <location>
        <begin position="50"/>
        <end position="65"/>
    </location>
</feature>
<feature type="region of interest" description="Disordered" evidence="1">
    <location>
        <begin position="297"/>
        <end position="324"/>
    </location>
</feature>
<evidence type="ECO:0008006" key="4">
    <source>
        <dbReference type="Google" id="ProtNLM"/>
    </source>
</evidence>
<feature type="compositionally biased region" description="Polar residues" evidence="1">
    <location>
        <begin position="641"/>
        <end position="654"/>
    </location>
</feature>
<accession>A0A6N4SLQ1</accession>
<dbReference type="GO" id="GO:1990334">
    <property type="term" value="C:Bfa1-Bub2 complex"/>
    <property type="evidence" value="ECO:0007669"/>
    <property type="project" value="InterPro"/>
</dbReference>
<feature type="compositionally biased region" description="Polar residues" evidence="1">
    <location>
        <begin position="440"/>
        <end position="485"/>
    </location>
</feature>
<name>A0A6N4SLQ1_TALPI</name>
<comment type="caution">
    <text evidence="2">The sequence shown here is derived from an EMBL/GenBank/DDBJ whole genome shotgun (WGS) entry which is preliminary data.</text>
</comment>
<feature type="compositionally biased region" description="Low complexity" evidence="1">
    <location>
        <begin position="309"/>
        <end position="323"/>
    </location>
</feature>
<feature type="region of interest" description="Disordered" evidence="1">
    <location>
        <begin position="167"/>
        <end position="240"/>
    </location>
</feature>
<dbReference type="GO" id="GO:0005096">
    <property type="term" value="F:GTPase activator activity"/>
    <property type="evidence" value="ECO:0007669"/>
    <property type="project" value="InterPro"/>
</dbReference>
<dbReference type="EMBL" id="DF933835">
    <property type="protein sequence ID" value="GAM40649.1"/>
    <property type="molecule type" value="Genomic_DNA"/>
</dbReference>
<gene>
    <name evidence="2" type="ORF">TCE0_039r13157</name>
</gene>
<sequence length="991" mass="108250">MQADTFHLLQSECPPIESWDDDGDLQGLDDIQFHAISTTTSVTGSMLRSGHRDSISSRRSIRSDVESNAGDEDWQLLLRDNDEAGTEEAIASARNAGIPIPDNVPKSALLSGSIKKLQSKQNKRSVIDDWSEDLEIPDADVELSLKSKGHESFPESINQIHTPLMASPAKTRGSAEPSPFRGVGTTTPQSTTDAKDTLQGLGFHDIKQDSQEPPTTTTNTSTDTVSNLNLPHTPSIGSHSPAVGVAGDADDDFEKDFEFPSQEMTLKLSPPPSMPTMIPSINDDIWDIGWADGDNNGRFGGTKRDGRSTHSSSVSAFSPSASSCLTAETEDDILDGLVLPDGPFNFEDNLKKRKVLRPDTEEPSPKSQPPTNNHKTTTSDNFFDELDVDDGSVFTSLKTNVNRNVKRKLDARPMTPNRSEKTITFTNKTPSVGTRIPRLSSHNRSRTSLEPVSESGNPVTQFRRPQSRLTAHGNRSSVESIHTSPPATPSGGRRSLGGRISREGMNSDRDLSSSHAQLLKSKRSAPAIRGPEESASAAPLPRPSSRQESASLIPSYARPKTPVERSTTDSRLGSHRSQAPFLPAGASQSQSHHASLKYSRHFRRSDSETSTESTIGAKSTSRLSQTLRADTHGRHHAHSVSEGSNIMVKQSVTRPTRRRNYGDGNELESFDDLPTSATLESQFIKTPVGHGPPRSVRSRLAQSPTALRTETPVPTMTSSAPSRPSSFKPRFARDTNASRIAREQRIASLSLPTRNRDSAPLAPLSTNWKGPQTPRQTDSMLTARSKKGKASRPGGSKPQLIKSMGVSEAKNVQGMQYNPSTYQWEGNENEVAEFDAINIPKSPKVAPALITSVGTIKGAQVVGGMVFDPQRMCWLKLASTQPSADKVAVIHDELEDVFAGLEDLQDRPGPKHRRNISEASVPTEVFDDQSGDSSEEWPITEEFDVGPEFVKRQRAEEDRWKRKVTKWVSPERQKAGDGWRWAIRDLVPGGN</sequence>
<evidence type="ECO:0000256" key="1">
    <source>
        <dbReference type="SAM" id="MobiDB-lite"/>
    </source>
</evidence>